<reference evidence="4 5" key="1">
    <citation type="journal article" date="2021" name="DNA Res.">
        <title>Genome analysis of Candida subhashii reveals its hybrid nature and dual mitochondrial genome conformations.</title>
        <authorList>
            <person name="Mixao V."/>
            <person name="Hegedusova E."/>
            <person name="Saus E."/>
            <person name="Pryszcz L.P."/>
            <person name="Cillingova A."/>
            <person name="Nosek J."/>
            <person name="Gabaldon T."/>
        </authorList>
    </citation>
    <scope>NUCLEOTIDE SEQUENCE [LARGE SCALE GENOMIC DNA]</scope>
    <source>
        <strain evidence="4 5">CBS 10753</strain>
    </source>
</reference>
<evidence type="ECO:0000259" key="3">
    <source>
        <dbReference type="Pfam" id="PF00857"/>
    </source>
</evidence>
<dbReference type="GeneID" id="73470355"/>
<comment type="caution">
    <text evidence="4">The sequence shown here is derived from an EMBL/GenBank/DDBJ whole genome shotgun (WGS) entry which is preliminary data.</text>
</comment>
<evidence type="ECO:0000256" key="1">
    <source>
        <dbReference type="ARBA" id="ARBA00006336"/>
    </source>
</evidence>
<dbReference type="GO" id="GO:0016787">
    <property type="term" value="F:hydrolase activity"/>
    <property type="evidence" value="ECO:0007669"/>
    <property type="project" value="UniProtKB-KW"/>
</dbReference>
<comment type="similarity">
    <text evidence="1">Belongs to the isochorismatase family.</text>
</comment>
<protein>
    <submittedName>
        <fullName evidence="4">PNC1</fullName>
    </submittedName>
</protein>
<accession>A0A8J5UYA9</accession>
<dbReference type="PANTHER" id="PTHR11080">
    <property type="entry name" value="PYRAZINAMIDASE/NICOTINAMIDASE"/>
    <property type="match status" value="1"/>
</dbReference>
<dbReference type="RefSeq" id="XP_049263162.1">
    <property type="nucleotide sequence ID" value="XM_049407424.1"/>
</dbReference>
<dbReference type="EMBL" id="JAGSYN010000158">
    <property type="protein sequence ID" value="KAG7662929.1"/>
    <property type="molecule type" value="Genomic_DNA"/>
</dbReference>
<evidence type="ECO:0000313" key="5">
    <source>
        <dbReference type="Proteomes" id="UP000694255"/>
    </source>
</evidence>
<name>A0A8J5UYA9_9ASCO</name>
<sequence length="233" mass="26588">MSKKVALVVIDLQEDFLPTHGSLAINEGRSIVPAINELITNKKYNWSAIIATQDWHPRDHTSFASQHNVDPFSELEFKHPKGEIDAKTNEVNTMKQYVWPDHCVQGTPGACIEASFLGVFNSIRPEVPKAIVKKGYLQDREYYSCFEDAWGIHHTEMEKLLRDNHITDVVFVGLAYDFCVLNSSLDCAKCGFNTFVLKNYSKSVYPDKEEETEKLYTERGVTIINDDSFVKLF</sequence>
<dbReference type="AlphaFoldDB" id="A0A8J5UYA9"/>
<dbReference type="InterPro" id="IPR052347">
    <property type="entry name" value="Isochorismatase_Nicotinamidase"/>
</dbReference>
<evidence type="ECO:0000313" key="4">
    <source>
        <dbReference type="EMBL" id="KAG7662929.1"/>
    </source>
</evidence>
<dbReference type="Pfam" id="PF00857">
    <property type="entry name" value="Isochorismatase"/>
    <property type="match status" value="1"/>
</dbReference>
<feature type="domain" description="Isochorismatase-like" evidence="3">
    <location>
        <begin position="6"/>
        <end position="223"/>
    </location>
</feature>
<keyword evidence="5" id="KW-1185">Reference proteome</keyword>
<proteinExistence type="inferred from homology"/>
<keyword evidence="2" id="KW-0378">Hydrolase</keyword>
<dbReference type="PANTHER" id="PTHR11080:SF2">
    <property type="entry name" value="LD05707P"/>
    <property type="match status" value="1"/>
</dbReference>
<organism evidence="4 5">
    <name type="scientific">[Candida] subhashii</name>
    <dbReference type="NCBI Taxonomy" id="561895"/>
    <lineage>
        <taxon>Eukaryota</taxon>
        <taxon>Fungi</taxon>
        <taxon>Dikarya</taxon>
        <taxon>Ascomycota</taxon>
        <taxon>Saccharomycotina</taxon>
        <taxon>Pichiomycetes</taxon>
        <taxon>Debaryomycetaceae</taxon>
        <taxon>Spathaspora</taxon>
    </lineage>
</organism>
<dbReference type="Proteomes" id="UP000694255">
    <property type="component" value="Unassembled WGS sequence"/>
</dbReference>
<dbReference type="InterPro" id="IPR000868">
    <property type="entry name" value="Isochorismatase-like_dom"/>
</dbReference>
<gene>
    <name evidence="4" type="ORF">J8A68_003555</name>
</gene>
<evidence type="ECO:0000256" key="2">
    <source>
        <dbReference type="ARBA" id="ARBA00022801"/>
    </source>
</evidence>
<dbReference type="OrthoDB" id="3341310at2759"/>